<comment type="caution">
    <text evidence="4">The sequence shown here is derived from an EMBL/GenBank/DDBJ whole genome shotgun (WGS) entry which is preliminary data.</text>
</comment>
<protein>
    <recommendedName>
        <fullName evidence="3">Pirin N-terminal domain-containing protein</fullName>
    </recommendedName>
</protein>
<dbReference type="SUPFAM" id="SSF51182">
    <property type="entry name" value="RmlC-like cupins"/>
    <property type="match status" value="1"/>
</dbReference>
<dbReference type="RefSeq" id="WP_193155384.1">
    <property type="nucleotide sequence ID" value="NZ_AQGU01000025.1"/>
</dbReference>
<feature type="domain" description="Pirin N-terminal" evidence="3">
    <location>
        <begin position="56"/>
        <end position="123"/>
    </location>
</feature>
<dbReference type="Proteomes" id="UP000648482">
    <property type="component" value="Unassembled WGS sequence"/>
</dbReference>
<evidence type="ECO:0000256" key="2">
    <source>
        <dbReference type="RuleBase" id="RU003457"/>
    </source>
</evidence>
<sequence length="225" mass="24792">MKILHRDDLKLGGFAGLKEHRLVMDNSAFSGRSNPGTWQGIGRFIYLADAQFNPLGDTTMHSHKEVDVISVMVKGRVSHEGSLEHGQSLEAGQVQVQRAGGQGFSHNEINPDKTKNRMIQLWVLPEKAGACADYKFYELPNEGMMRVYGGDSSNDDTFSSRTLIDVGYLAAGKKVNIQQPFLMYITKGSGSANGEMITEGDLVKGDSLQLDIKEDTMIILIKEII</sequence>
<dbReference type="InterPro" id="IPR011051">
    <property type="entry name" value="RmlC_Cupin_sf"/>
</dbReference>
<proteinExistence type="inferred from homology"/>
<evidence type="ECO:0000313" key="5">
    <source>
        <dbReference type="Proteomes" id="UP000648482"/>
    </source>
</evidence>
<evidence type="ECO:0000259" key="3">
    <source>
        <dbReference type="Pfam" id="PF02678"/>
    </source>
</evidence>
<gene>
    <name evidence="4" type="ORF">PALI_a0351</name>
</gene>
<evidence type="ECO:0000313" key="4">
    <source>
        <dbReference type="EMBL" id="MBE0359138.1"/>
    </source>
</evidence>
<dbReference type="InterPro" id="IPR012093">
    <property type="entry name" value="Pirin"/>
</dbReference>
<organism evidence="4 5">
    <name type="scientific">Pseudoalteromonas aliena SW19</name>
    <dbReference type="NCBI Taxonomy" id="1314866"/>
    <lineage>
        <taxon>Bacteria</taxon>
        <taxon>Pseudomonadati</taxon>
        <taxon>Pseudomonadota</taxon>
        <taxon>Gammaproteobacteria</taxon>
        <taxon>Alteromonadales</taxon>
        <taxon>Pseudoalteromonadaceae</taxon>
        <taxon>Pseudoalteromonas</taxon>
    </lineage>
</organism>
<evidence type="ECO:0000256" key="1">
    <source>
        <dbReference type="ARBA" id="ARBA00008416"/>
    </source>
</evidence>
<reference evidence="4 5" key="1">
    <citation type="submission" date="2015-06" db="EMBL/GenBank/DDBJ databases">
        <title>Genome sequence of Pseudoalteromonas aliena.</title>
        <authorList>
            <person name="Xie B.-B."/>
            <person name="Rong J.-C."/>
            <person name="Qin Q.-L."/>
            <person name="Zhang Y.-Z."/>
        </authorList>
    </citation>
    <scope>NUCLEOTIDE SEQUENCE [LARGE SCALE GENOMIC DNA]</scope>
    <source>
        <strain evidence="4 5">SW19</strain>
    </source>
</reference>
<comment type="similarity">
    <text evidence="1 2">Belongs to the pirin family.</text>
</comment>
<dbReference type="EMBL" id="AQGU01000025">
    <property type="protein sequence ID" value="MBE0359138.1"/>
    <property type="molecule type" value="Genomic_DNA"/>
</dbReference>
<name>A0ABR9DYC7_9GAMM</name>
<dbReference type="PANTHER" id="PTHR43212">
    <property type="entry name" value="QUERCETIN 2,3-DIOXYGENASE"/>
    <property type="match status" value="1"/>
</dbReference>
<keyword evidence="5" id="KW-1185">Reference proteome</keyword>
<dbReference type="InterPro" id="IPR003829">
    <property type="entry name" value="Pirin_N_dom"/>
</dbReference>
<dbReference type="Gene3D" id="2.60.120.10">
    <property type="entry name" value="Jelly Rolls"/>
    <property type="match status" value="1"/>
</dbReference>
<dbReference type="PANTHER" id="PTHR43212:SF3">
    <property type="entry name" value="QUERCETIN 2,3-DIOXYGENASE"/>
    <property type="match status" value="1"/>
</dbReference>
<accession>A0ABR9DYC7</accession>
<dbReference type="Pfam" id="PF02678">
    <property type="entry name" value="Pirin"/>
    <property type="match status" value="1"/>
</dbReference>
<dbReference type="InterPro" id="IPR014710">
    <property type="entry name" value="RmlC-like_jellyroll"/>
</dbReference>